<comment type="catalytic activity">
    <reaction evidence="13">
        <text>L-seryl-[protein] + ATP = O-phospho-L-seryl-[protein] + ADP + H(+)</text>
        <dbReference type="Rhea" id="RHEA:17989"/>
        <dbReference type="Rhea" id="RHEA-COMP:9863"/>
        <dbReference type="Rhea" id="RHEA-COMP:11604"/>
        <dbReference type="ChEBI" id="CHEBI:15378"/>
        <dbReference type="ChEBI" id="CHEBI:29999"/>
        <dbReference type="ChEBI" id="CHEBI:30616"/>
        <dbReference type="ChEBI" id="CHEBI:83421"/>
        <dbReference type="ChEBI" id="CHEBI:456216"/>
        <dbReference type="EC" id="2.7.11.1"/>
    </reaction>
</comment>
<dbReference type="EC" id="2.7.11.1" evidence="2"/>
<feature type="transmembrane region" description="Helical" evidence="15">
    <location>
        <begin position="12"/>
        <end position="40"/>
    </location>
</feature>
<keyword evidence="5" id="KW-0808">Transferase</keyword>
<dbReference type="EMBL" id="JAYWIO010000002">
    <property type="protein sequence ID" value="KAK7283608.1"/>
    <property type="molecule type" value="Genomic_DNA"/>
</dbReference>
<dbReference type="FunFam" id="1.10.510.10:FF:000035">
    <property type="entry name" value="Putative receptor-like serine/threonine-protein kinase"/>
    <property type="match status" value="1"/>
</dbReference>
<proteinExistence type="predicted"/>
<evidence type="ECO:0000313" key="17">
    <source>
        <dbReference type="EMBL" id="KAK7283608.1"/>
    </source>
</evidence>
<dbReference type="InterPro" id="IPR000719">
    <property type="entry name" value="Prot_kinase_dom"/>
</dbReference>
<comment type="catalytic activity">
    <reaction evidence="12">
        <text>L-threonyl-[protein] + ATP = O-phospho-L-threonyl-[protein] + ADP + H(+)</text>
        <dbReference type="Rhea" id="RHEA:46608"/>
        <dbReference type="Rhea" id="RHEA-COMP:11060"/>
        <dbReference type="Rhea" id="RHEA-COMP:11605"/>
        <dbReference type="ChEBI" id="CHEBI:15378"/>
        <dbReference type="ChEBI" id="CHEBI:30013"/>
        <dbReference type="ChEBI" id="CHEBI:30616"/>
        <dbReference type="ChEBI" id="CHEBI:61977"/>
        <dbReference type="ChEBI" id="CHEBI:456216"/>
        <dbReference type="EC" id="2.7.11.1"/>
    </reaction>
</comment>
<dbReference type="PANTHER" id="PTHR47984:SF15">
    <property type="entry name" value="PROTEIN KINASE DOMAIN-CONTAINING PROTEIN"/>
    <property type="match status" value="1"/>
</dbReference>
<keyword evidence="10 15" id="KW-1133">Transmembrane helix</keyword>
<evidence type="ECO:0000256" key="6">
    <source>
        <dbReference type="ARBA" id="ARBA00022692"/>
    </source>
</evidence>
<organism evidence="17 18">
    <name type="scientific">Crotalaria pallida</name>
    <name type="common">Smooth rattlebox</name>
    <name type="synonym">Crotalaria striata</name>
    <dbReference type="NCBI Taxonomy" id="3830"/>
    <lineage>
        <taxon>Eukaryota</taxon>
        <taxon>Viridiplantae</taxon>
        <taxon>Streptophyta</taxon>
        <taxon>Embryophyta</taxon>
        <taxon>Tracheophyta</taxon>
        <taxon>Spermatophyta</taxon>
        <taxon>Magnoliopsida</taxon>
        <taxon>eudicotyledons</taxon>
        <taxon>Gunneridae</taxon>
        <taxon>Pentapetalae</taxon>
        <taxon>rosids</taxon>
        <taxon>fabids</taxon>
        <taxon>Fabales</taxon>
        <taxon>Fabaceae</taxon>
        <taxon>Papilionoideae</taxon>
        <taxon>50 kb inversion clade</taxon>
        <taxon>genistoids sensu lato</taxon>
        <taxon>core genistoids</taxon>
        <taxon>Crotalarieae</taxon>
        <taxon>Crotalaria</taxon>
    </lineage>
</organism>
<evidence type="ECO:0000256" key="7">
    <source>
        <dbReference type="ARBA" id="ARBA00022741"/>
    </source>
</evidence>
<dbReference type="GO" id="GO:0016020">
    <property type="term" value="C:membrane"/>
    <property type="evidence" value="ECO:0007669"/>
    <property type="project" value="UniProtKB-SubCell"/>
</dbReference>
<evidence type="ECO:0000256" key="5">
    <source>
        <dbReference type="ARBA" id="ARBA00022679"/>
    </source>
</evidence>
<keyword evidence="3" id="KW-0723">Serine/threonine-protein kinase</keyword>
<dbReference type="PROSITE" id="PS50011">
    <property type="entry name" value="PROTEIN_KINASE_DOM"/>
    <property type="match status" value="1"/>
</dbReference>
<keyword evidence="9 14" id="KW-0067">ATP-binding</keyword>
<dbReference type="PROSITE" id="PS51257">
    <property type="entry name" value="PROKAR_LIPOPROTEIN"/>
    <property type="match status" value="1"/>
</dbReference>
<evidence type="ECO:0000256" key="10">
    <source>
        <dbReference type="ARBA" id="ARBA00022989"/>
    </source>
</evidence>
<evidence type="ECO:0000256" key="3">
    <source>
        <dbReference type="ARBA" id="ARBA00022527"/>
    </source>
</evidence>
<keyword evidence="7 14" id="KW-0547">Nucleotide-binding</keyword>
<evidence type="ECO:0000313" key="18">
    <source>
        <dbReference type="Proteomes" id="UP001372338"/>
    </source>
</evidence>
<evidence type="ECO:0000256" key="1">
    <source>
        <dbReference type="ARBA" id="ARBA00004167"/>
    </source>
</evidence>
<dbReference type="InterPro" id="IPR011009">
    <property type="entry name" value="Kinase-like_dom_sf"/>
</dbReference>
<evidence type="ECO:0000256" key="14">
    <source>
        <dbReference type="PROSITE-ProRule" id="PRU10141"/>
    </source>
</evidence>
<keyword evidence="18" id="KW-1185">Reference proteome</keyword>
<gene>
    <name evidence="17" type="ORF">RIF29_13242</name>
</gene>
<dbReference type="Proteomes" id="UP001372338">
    <property type="component" value="Unassembled WGS sequence"/>
</dbReference>
<evidence type="ECO:0000259" key="16">
    <source>
        <dbReference type="PROSITE" id="PS50011"/>
    </source>
</evidence>
<accession>A0AAN9P1R8</accession>
<keyword evidence="11 15" id="KW-0472">Membrane</keyword>
<dbReference type="GO" id="GO:0005524">
    <property type="term" value="F:ATP binding"/>
    <property type="evidence" value="ECO:0007669"/>
    <property type="project" value="UniProtKB-UniRule"/>
</dbReference>
<evidence type="ECO:0000256" key="12">
    <source>
        <dbReference type="ARBA" id="ARBA00047899"/>
    </source>
</evidence>
<comment type="subcellular location">
    <subcellularLocation>
        <location evidence="1">Membrane</location>
        <topology evidence="1">Single-pass membrane protein</topology>
    </subcellularLocation>
</comment>
<evidence type="ECO:0000256" key="2">
    <source>
        <dbReference type="ARBA" id="ARBA00012513"/>
    </source>
</evidence>
<dbReference type="AlphaFoldDB" id="A0AAN9P1R8"/>
<feature type="binding site" evidence="14">
    <location>
        <position position="184"/>
    </location>
    <ligand>
        <name>ATP</name>
        <dbReference type="ChEBI" id="CHEBI:30616"/>
    </ligand>
</feature>
<dbReference type="Gene3D" id="1.10.510.10">
    <property type="entry name" value="Transferase(Phosphotransferase) domain 1"/>
    <property type="match status" value="1"/>
</dbReference>
<keyword evidence="8" id="KW-0418">Kinase</keyword>
<evidence type="ECO:0000256" key="15">
    <source>
        <dbReference type="SAM" id="Phobius"/>
    </source>
</evidence>
<reference evidence="17 18" key="1">
    <citation type="submission" date="2024-01" db="EMBL/GenBank/DDBJ databases">
        <title>The genomes of 5 underutilized Papilionoideae crops provide insights into root nodulation and disease resistanc.</title>
        <authorList>
            <person name="Yuan L."/>
        </authorList>
    </citation>
    <scope>NUCLEOTIDE SEQUENCE [LARGE SCALE GENOMIC DNA]</scope>
    <source>
        <strain evidence="17">ZHUSHIDOU_FW_LH</strain>
        <tissue evidence="17">Leaf</tissue>
    </source>
</reference>
<dbReference type="Pfam" id="PF00069">
    <property type="entry name" value="Pkinase"/>
    <property type="match status" value="1"/>
</dbReference>
<evidence type="ECO:0000256" key="4">
    <source>
        <dbReference type="ARBA" id="ARBA00022553"/>
    </source>
</evidence>
<evidence type="ECO:0000256" key="8">
    <source>
        <dbReference type="ARBA" id="ARBA00022777"/>
    </source>
</evidence>
<protein>
    <recommendedName>
        <fullName evidence="2">non-specific serine/threonine protein kinase</fullName>
        <ecNumber evidence="2">2.7.11.1</ecNumber>
    </recommendedName>
</protein>
<feature type="domain" description="Protein kinase" evidence="16">
    <location>
        <begin position="155"/>
        <end position="435"/>
    </location>
</feature>
<evidence type="ECO:0000256" key="11">
    <source>
        <dbReference type="ARBA" id="ARBA00023136"/>
    </source>
</evidence>
<dbReference type="InterPro" id="IPR052232">
    <property type="entry name" value="RLK_Ser/Thr-Kinase"/>
</dbReference>
<sequence>MKRKLSISTSFFGISLWFILVAASIVAFIIVACVIMCICFKYCPRRKSYKPHLSLPKSIACKHKNGAYKSSSIDKRLLSSSRSNISELHNMNFDKLPSQHELILPDQFYSHVNGILKNGYLTSLESSGRFCHEAKDLMEGCRFSLKEIEDATNGLAKEHVIGSGENGIVYLGLLQNNNRRVAVKRLVCDSHQPEEFFASLMEAIGRVKHKTLVTLLGYCTEGPYRMLVSEYVDNGNLHHWLHDFPGLVSTLTWNIRLNIISGVARGLAYLHEEVEPKIIHGSIKSSNVLLDRQWSPKISDFGLAKLLGPDWSHVIMEALGYVAPDCHSSSTLTEGNDIYDFGILIMEIVSGKIPLYHNQSQALIIDWFKSMISDGKIAYVVDPKLPEMPSFKELKRIILVALRCVDPDVNPRLKMGAIVRMLETDLLLLEEHQIVMEACEHNRSPQCHSPAASSDTH</sequence>
<dbReference type="GO" id="GO:0004674">
    <property type="term" value="F:protein serine/threonine kinase activity"/>
    <property type="evidence" value="ECO:0007669"/>
    <property type="project" value="UniProtKB-KW"/>
</dbReference>
<comment type="caution">
    <text evidence="17">The sequence shown here is derived from an EMBL/GenBank/DDBJ whole genome shotgun (WGS) entry which is preliminary data.</text>
</comment>
<keyword evidence="6 15" id="KW-0812">Transmembrane</keyword>
<name>A0AAN9P1R8_CROPI</name>
<dbReference type="Gene3D" id="3.30.200.20">
    <property type="entry name" value="Phosphorylase Kinase, domain 1"/>
    <property type="match status" value="1"/>
</dbReference>
<evidence type="ECO:0000256" key="9">
    <source>
        <dbReference type="ARBA" id="ARBA00022840"/>
    </source>
</evidence>
<dbReference type="SUPFAM" id="SSF56112">
    <property type="entry name" value="Protein kinase-like (PK-like)"/>
    <property type="match status" value="1"/>
</dbReference>
<keyword evidence="4" id="KW-0597">Phosphoprotein</keyword>
<dbReference type="InterPro" id="IPR017441">
    <property type="entry name" value="Protein_kinase_ATP_BS"/>
</dbReference>
<dbReference type="PROSITE" id="PS00107">
    <property type="entry name" value="PROTEIN_KINASE_ATP"/>
    <property type="match status" value="1"/>
</dbReference>
<dbReference type="PANTHER" id="PTHR47984">
    <property type="entry name" value="OS01G0323000 PROTEIN"/>
    <property type="match status" value="1"/>
</dbReference>
<evidence type="ECO:0000256" key="13">
    <source>
        <dbReference type="ARBA" id="ARBA00048679"/>
    </source>
</evidence>